<dbReference type="PROSITE" id="PS50937">
    <property type="entry name" value="HTH_MERR_2"/>
    <property type="match status" value="1"/>
</dbReference>
<dbReference type="PANTHER" id="PTHR30204:SF92">
    <property type="entry name" value="HTH-TYPE TRANSCRIPTIONAL REGULATOR ZNTR"/>
    <property type="match status" value="1"/>
</dbReference>
<proteinExistence type="predicted"/>
<evidence type="ECO:0000259" key="2">
    <source>
        <dbReference type="PROSITE" id="PS50937"/>
    </source>
</evidence>
<organism evidence="3 4">
    <name type="scientific">Cupriavidus laharis</name>
    <dbReference type="NCBI Taxonomy" id="151654"/>
    <lineage>
        <taxon>Bacteria</taxon>
        <taxon>Pseudomonadati</taxon>
        <taxon>Pseudomonadota</taxon>
        <taxon>Betaproteobacteria</taxon>
        <taxon>Burkholderiales</taxon>
        <taxon>Burkholderiaceae</taxon>
        <taxon>Cupriavidus</taxon>
    </lineage>
</organism>
<dbReference type="InterPro" id="IPR009061">
    <property type="entry name" value="DNA-bd_dom_put_sf"/>
</dbReference>
<name>A0ABM8XWF4_9BURK</name>
<dbReference type="RefSeq" id="WP_224082750.1">
    <property type="nucleotide sequence ID" value="NZ_CAJZAI010000026.1"/>
</dbReference>
<dbReference type="CDD" id="cd04770">
    <property type="entry name" value="HTH_HMRTR"/>
    <property type="match status" value="1"/>
</dbReference>
<protein>
    <submittedName>
        <fullName evidence="3">HTH-type transcriptional regulator ZntR</fullName>
    </submittedName>
</protein>
<feature type="domain" description="HTH merR-type" evidence="2">
    <location>
        <begin position="2"/>
        <end position="71"/>
    </location>
</feature>
<dbReference type="SUPFAM" id="SSF46955">
    <property type="entry name" value="Putative DNA-binding domain"/>
    <property type="match status" value="1"/>
</dbReference>
<dbReference type="Gene3D" id="1.10.1660.10">
    <property type="match status" value="1"/>
</dbReference>
<reference evidence="3 4" key="1">
    <citation type="submission" date="2021-08" db="EMBL/GenBank/DDBJ databases">
        <authorList>
            <person name="Peeters C."/>
        </authorList>
    </citation>
    <scope>NUCLEOTIDE SEQUENCE [LARGE SCALE GENOMIC DNA]</scope>
    <source>
        <strain evidence="3 4">LMG 23992</strain>
    </source>
</reference>
<comment type="caution">
    <text evidence="3">The sequence shown here is derived from an EMBL/GenBank/DDBJ whole genome shotgun (WGS) entry which is preliminary data.</text>
</comment>
<dbReference type="Pfam" id="PF13411">
    <property type="entry name" value="MerR_1"/>
    <property type="match status" value="1"/>
</dbReference>
<dbReference type="Proteomes" id="UP000727654">
    <property type="component" value="Unassembled WGS sequence"/>
</dbReference>
<evidence type="ECO:0000313" key="3">
    <source>
        <dbReference type="EMBL" id="CAG9184727.1"/>
    </source>
</evidence>
<dbReference type="SMART" id="SM00422">
    <property type="entry name" value="HTH_MERR"/>
    <property type="match status" value="1"/>
</dbReference>
<sequence>MMLTIGKLARAGDVSPDALRYYEREGLLIPAGKTAVGYRLYGDDAVRRVRFIQHAQACGFTLAEIRELLQLRQTDRACCNDVRQRAIAKQLQLAAKIRAMRAMFAALDRLIAACADGTQPVDDCPILAALEQVDGDSEGTP</sequence>
<dbReference type="PRINTS" id="PR00040">
    <property type="entry name" value="HTHMERR"/>
</dbReference>
<accession>A0ABM8XWF4</accession>
<keyword evidence="4" id="KW-1185">Reference proteome</keyword>
<gene>
    <name evidence="3" type="primary">zntR_2</name>
    <name evidence="3" type="ORF">LMG23992_05318</name>
</gene>
<dbReference type="EMBL" id="CAJZAI010000026">
    <property type="protein sequence ID" value="CAG9184727.1"/>
    <property type="molecule type" value="Genomic_DNA"/>
</dbReference>
<keyword evidence="1" id="KW-0238">DNA-binding</keyword>
<dbReference type="InterPro" id="IPR047057">
    <property type="entry name" value="MerR_fam"/>
</dbReference>
<dbReference type="InterPro" id="IPR000551">
    <property type="entry name" value="MerR-type_HTH_dom"/>
</dbReference>
<evidence type="ECO:0000313" key="4">
    <source>
        <dbReference type="Proteomes" id="UP000727654"/>
    </source>
</evidence>
<evidence type="ECO:0000256" key="1">
    <source>
        <dbReference type="ARBA" id="ARBA00023125"/>
    </source>
</evidence>
<dbReference type="PANTHER" id="PTHR30204">
    <property type="entry name" value="REDOX-CYCLING DRUG-SENSING TRANSCRIPTIONAL ACTIVATOR SOXR"/>
    <property type="match status" value="1"/>
</dbReference>